<feature type="signal peptide" evidence="3">
    <location>
        <begin position="1"/>
        <end position="25"/>
    </location>
</feature>
<keyword evidence="6" id="KW-1185">Reference proteome</keyword>
<dbReference type="CDD" id="cd06343">
    <property type="entry name" value="PBP1_ABC_ligand_binding-like"/>
    <property type="match status" value="1"/>
</dbReference>
<accession>A0A7C9VEG8</accession>
<reference evidence="5" key="1">
    <citation type="submission" date="2020-02" db="EMBL/GenBank/DDBJ databases">
        <title>Draft genome sequence of Candidatus Afipia apatlaquensis IBT-C3, a potential strain for decolorization of textile dyes.</title>
        <authorList>
            <person name="Sanchez-Reyes A."/>
            <person name="Breton-Deval L."/>
            <person name="Mangelson H."/>
            <person name="Sanchez-Flores A."/>
        </authorList>
    </citation>
    <scope>NUCLEOTIDE SEQUENCE [LARGE SCALE GENOMIC DNA]</scope>
    <source>
        <strain evidence="5">IBT-C3</strain>
    </source>
</reference>
<dbReference type="Pfam" id="PF13458">
    <property type="entry name" value="Peripla_BP_6"/>
    <property type="match status" value="1"/>
</dbReference>
<organism evidence="5 6">
    <name type="scientific">Candidatus Afipia apatlaquensis</name>
    <dbReference type="NCBI Taxonomy" id="2712852"/>
    <lineage>
        <taxon>Bacteria</taxon>
        <taxon>Pseudomonadati</taxon>
        <taxon>Pseudomonadota</taxon>
        <taxon>Alphaproteobacteria</taxon>
        <taxon>Hyphomicrobiales</taxon>
        <taxon>Nitrobacteraceae</taxon>
        <taxon>Afipia</taxon>
    </lineage>
</organism>
<gene>
    <name evidence="5" type="ORF">G4V63_14045</name>
</gene>
<dbReference type="InterPro" id="IPR028081">
    <property type="entry name" value="Leu-bd"/>
</dbReference>
<evidence type="ECO:0000313" key="5">
    <source>
        <dbReference type="EMBL" id="NGX96288.1"/>
    </source>
</evidence>
<sequence>MLRRTALKGAMAALLLTALHTAAPAAEMTGVTATEIKIGATFPYSGPASALGNVGKALAAYVNYINERGGVKGRKIKLIDLDDAYSPPKTVEQVRKLVESDEVAFMFATLGTPSNLAIAKYLASKKIPQAFIVTGASRFTDYKEYPFITTALPSYGSESRIYARYVAKQFPDAKIAILYQNDDLGKDFINGFRSEMKDSFDSKVVTAAYEISQPSVDSQIVSLKSSGAKVFLFAGTPKFAAQAIRRVHEIDWKPEFLVNLISTSIASVLAPAGLEISKGIVTATYRKDPDDPKWANDPGVKQYLTFMAKYMPGADIADANYFAGMHQGVILEALLKQCGNDLSRENILKQTRNIKGLALPMSLPGIVVNTGPTNNQMYTQSQLQRWNGKNWELFGEVMNDDPK</sequence>
<protein>
    <submittedName>
        <fullName evidence="5">ABC transporter substrate-binding protein</fullName>
    </submittedName>
</protein>
<dbReference type="AlphaFoldDB" id="A0A7C9VEG8"/>
<evidence type="ECO:0000256" key="2">
    <source>
        <dbReference type="ARBA" id="ARBA00022729"/>
    </source>
</evidence>
<name>A0A7C9VEG8_9BRAD</name>
<dbReference type="PANTHER" id="PTHR47235">
    <property type="entry name" value="BLR6548 PROTEIN"/>
    <property type="match status" value="1"/>
</dbReference>
<evidence type="ECO:0000259" key="4">
    <source>
        <dbReference type="Pfam" id="PF13458"/>
    </source>
</evidence>
<comment type="similarity">
    <text evidence="1">Belongs to the leucine-binding protein family.</text>
</comment>
<evidence type="ECO:0000256" key="3">
    <source>
        <dbReference type="SAM" id="SignalP"/>
    </source>
</evidence>
<comment type="caution">
    <text evidence="5">The sequence shown here is derived from an EMBL/GenBank/DDBJ whole genome shotgun (WGS) entry which is preliminary data.</text>
</comment>
<dbReference type="SUPFAM" id="SSF53822">
    <property type="entry name" value="Periplasmic binding protein-like I"/>
    <property type="match status" value="1"/>
</dbReference>
<keyword evidence="2 3" id="KW-0732">Signal</keyword>
<proteinExistence type="inferred from homology"/>
<dbReference type="InterPro" id="IPR028082">
    <property type="entry name" value="Peripla_BP_I"/>
</dbReference>
<feature type="chain" id="PRO_5028963980" evidence="3">
    <location>
        <begin position="26"/>
        <end position="403"/>
    </location>
</feature>
<evidence type="ECO:0000313" key="6">
    <source>
        <dbReference type="Proteomes" id="UP000480266"/>
    </source>
</evidence>
<dbReference type="Gene3D" id="3.40.50.2300">
    <property type="match status" value="2"/>
</dbReference>
<dbReference type="EMBL" id="JAAMRR010000738">
    <property type="protein sequence ID" value="NGX96288.1"/>
    <property type="molecule type" value="Genomic_DNA"/>
</dbReference>
<feature type="domain" description="Leucine-binding protein" evidence="4">
    <location>
        <begin position="35"/>
        <end position="387"/>
    </location>
</feature>
<evidence type="ECO:0000256" key="1">
    <source>
        <dbReference type="ARBA" id="ARBA00010062"/>
    </source>
</evidence>
<dbReference type="PANTHER" id="PTHR47235:SF1">
    <property type="entry name" value="BLR6548 PROTEIN"/>
    <property type="match status" value="1"/>
</dbReference>
<dbReference type="Proteomes" id="UP000480266">
    <property type="component" value="Unassembled WGS sequence"/>
</dbReference>